<keyword evidence="7 9" id="KW-0472">Membrane</keyword>
<evidence type="ECO:0000259" key="10">
    <source>
        <dbReference type="Pfam" id="PF02742"/>
    </source>
</evidence>
<dbReference type="OrthoDB" id="9788905at2"/>
<feature type="transmembrane region" description="Helical" evidence="9">
    <location>
        <begin position="192"/>
        <end position="218"/>
    </location>
</feature>
<dbReference type="CDD" id="cd06550">
    <property type="entry name" value="TM_ABC_iron-siderophores_like"/>
    <property type="match status" value="1"/>
</dbReference>
<dbReference type="InterPro" id="IPR022689">
    <property type="entry name" value="Iron_dep_repressor"/>
</dbReference>
<dbReference type="SMART" id="SM00529">
    <property type="entry name" value="HTH_DTXR"/>
    <property type="match status" value="1"/>
</dbReference>
<evidence type="ECO:0000256" key="9">
    <source>
        <dbReference type="SAM" id="Phobius"/>
    </source>
</evidence>
<feature type="transmembrane region" description="Helical" evidence="9">
    <location>
        <begin position="97"/>
        <end position="117"/>
    </location>
</feature>
<dbReference type="GO" id="GO:0003700">
    <property type="term" value="F:DNA-binding transcription factor activity"/>
    <property type="evidence" value="ECO:0007669"/>
    <property type="project" value="InterPro"/>
</dbReference>
<keyword evidence="4" id="KW-1003">Cell membrane</keyword>
<feature type="transmembrane region" description="Helical" evidence="9">
    <location>
        <begin position="144"/>
        <end position="161"/>
    </location>
</feature>
<name>A0A4D7JWB3_9BACT</name>
<keyword evidence="6 9" id="KW-1133">Transmembrane helix</keyword>
<dbReference type="InterPro" id="IPR036421">
    <property type="entry name" value="Fe_dep_repressor_sf"/>
</dbReference>
<feature type="transmembrane region" description="Helical" evidence="9">
    <location>
        <begin position="41"/>
        <end position="61"/>
    </location>
</feature>
<accession>A0A4D7JWB3</accession>
<dbReference type="InterPro" id="IPR036388">
    <property type="entry name" value="WH-like_DNA-bd_sf"/>
</dbReference>
<evidence type="ECO:0000256" key="1">
    <source>
        <dbReference type="ARBA" id="ARBA00004651"/>
    </source>
</evidence>
<feature type="transmembrane region" description="Helical" evidence="9">
    <location>
        <begin position="67"/>
        <end position="85"/>
    </location>
</feature>
<dbReference type="PANTHER" id="PTHR30477">
    <property type="entry name" value="ABC-TRANSPORTER METAL-BINDING PROTEIN"/>
    <property type="match status" value="1"/>
</dbReference>
<dbReference type="SUPFAM" id="SSF47979">
    <property type="entry name" value="Iron-dependent repressor protein, dimerization domain"/>
    <property type="match status" value="1"/>
</dbReference>
<keyword evidence="12" id="KW-1185">Reference proteome</keyword>
<dbReference type="KEGG" id="fpf:DCC35_10210"/>
<evidence type="ECO:0000256" key="2">
    <source>
        <dbReference type="ARBA" id="ARBA00008034"/>
    </source>
</evidence>
<evidence type="ECO:0000256" key="6">
    <source>
        <dbReference type="ARBA" id="ARBA00022989"/>
    </source>
</evidence>
<dbReference type="PANTHER" id="PTHR30477:SF3">
    <property type="entry name" value="METAL TRANSPORT SYSTEM MEMBRANE PROTEIN CT_069-RELATED"/>
    <property type="match status" value="1"/>
</dbReference>
<evidence type="ECO:0000256" key="4">
    <source>
        <dbReference type="ARBA" id="ARBA00022475"/>
    </source>
</evidence>
<feature type="transmembrane region" description="Helical" evidence="9">
    <location>
        <begin position="230"/>
        <end position="250"/>
    </location>
</feature>
<proteinExistence type="inferred from homology"/>
<evidence type="ECO:0000256" key="8">
    <source>
        <dbReference type="RuleBase" id="RU003943"/>
    </source>
</evidence>
<dbReference type="InterPro" id="IPR037294">
    <property type="entry name" value="ABC_BtuC-like"/>
</dbReference>
<dbReference type="InterPro" id="IPR001626">
    <property type="entry name" value="ABC_TroCD"/>
</dbReference>
<reference evidence="11 12" key="1">
    <citation type="submission" date="2018-04" db="EMBL/GenBank/DDBJ databases">
        <title>Complete genome uncultured novel isolate.</title>
        <authorList>
            <person name="Merlino G."/>
        </authorList>
    </citation>
    <scope>NUCLEOTIDE SEQUENCE [LARGE SCALE GENOMIC DNA]</scope>
    <source>
        <strain evidence="12">R1DC9</strain>
    </source>
</reference>
<sequence>MIEFLSFLKDPNLQYVLWGCILLSFSAGLIGCFAYLQKKALIGDAISHSVLPGVAIAFMLIEIKSLPVLLTGAFISGIISQYLVVKLSEHPKISKDTAIGFVLTFFFGIGIVLLTYIQQSGHAGQSGLEDFIFGKAATLVQKDINLFIGLSVIIIIVVLLMKKEFTIISFDEDFAHTSGMNVSMINKIMTGLYVMAIVSGIQAVGVVLMSALVITPAAAGRFWTNNINKLLIISSLIAGLGGGIGVLISYSAPQMPTGPWVVVVLSVIALISFLIAPQTGIISKWFNQRKNKQKIHNENILKLLYKICEKKGNIQCSIDKYEAAKRYSLSNKEFFNKLNKLYKNNYLEYLINNQIQLTKKGVEEGQRIVRLHRLWEAYLATYLNIAPDHVHDDAEAIEHVLTPELEAKLDKLLDYPEADPHEAKIPRKKNI</sequence>
<dbReference type="GO" id="GO:0043190">
    <property type="term" value="C:ATP-binding cassette (ABC) transporter complex"/>
    <property type="evidence" value="ECO:0007669"/>
    <property type="project" value="InterPro"/>
</dbReference>
<dbReference type="Gene3D" id="1.10.3470.10">
    <property type="entry name" value="ABC transporter involved in vitamin B12 uptake, BtuC"/>
    <property type="match status" value="1"/>
</dbReference>
<organism evidence="11 12">
    <name type="scientific">Mangrovivirga cuniculi</name>
    <dbReference type="NCBI Taxonomy" id="2715131"/>
    <lineage>
        <taxon>Bacteria</taxon>
        <taxon>Pseudomonadati</taxon>
        <taxon>Bacteroidota</taxon>
        <taxon>Cytophagia</taxon>
        <taxon>Cytophagales</taxon>
        <taxon>Mangrovivirgaceae</taxon>
        <taxon>Mangrovivirga</taxon>
    </lineage>
</organism>
<dbReference type="Proteomes" id="UP000298616">
    <property type="component" value="Chromosome"/>
</dbReference>
<dbReference type="Gene3D" id="1.10.10.10">
    <property type="entry name" value="Winged helix-like DNA-binding domain superfamily/Winged helix DNA-binding domain"/>
    <property type="match status" value="1"/>
</dbReference>
<dbReference type="Pfam" id="PF00950">
    <property type="entry name" value="ABC-3"/>
    <property type="match status" value="1"/>
</dbReference>
<evidence type="ECO:0000256" key="7">
    <source>
        <dbReference type="ARBA" id="ARBA00023136"/>
    </source>
</evidence>
<dbReference type="GO" id="GO:0010043">
    <property type="term" value="P:response to zinc ion"/>
    <property type="evidence" value="ECO:0007669"/>
    <property type="project" value="TreeGrafter"/>
</dbReference>
<dbReference type="GO" id="GO:0046914">
    <property type="term" value="F:transition metal ion binding"/>
    <property type="evidence" value="ECO:0007669"/>
    <property type="project" value="InterPro"/>
</dbReference>
<dbReference type="InterPro" id="IPR001367">
    <property type="entry name" value="Fe_dep_repressor"/>
</dbReference>
<feature type="transmembrane region" description="Helical" evidence="9">
    <location>
        <begin position="257"/>
        <end position="276"/>
    </location>
</feature>
<protein>
    <submittedName>
        <fullName evidence="11">Zinc ABC transporter permease</fullName>
    </submittedName>
</protein>
<feature type="domain" description="Iron dependent repressor metal binding and dimerisation" evidence="10">
    <location>
        <begin position="358"/>
        <end position="427"/>
    </location>
</feature>
<evidence type="ECO:0000313" key="12">
    <source>
        <dbReference type="Proteomes" id="UP000298616"/>
    </source>
</evidence>
<dbReference type="GO" id="GO:0046983">
    <property type="term" value="F:protein dimerization activity"/>
    <property type="evidence" value="ECO:0007669"/>
    <property type="project" value="InterPro"/>
</dbReference>
<feature type="transmembrane region" description="Helical" evidence="9">
    <location>
        <begin position="15"/>
        <end position="36"/>
    </location>
</feature>
<keyword evidence="3 8" id="KW-0813">Transport</keyword>
<comment type="similarity">
    <text evidence="2 8">Belongs to the ABC-3 integral membrane protein family.</text>
</comment>
<dbReference type="EMBL" id="CP028923">
    <property type="protein sequence ID" value="QCK15095.1"/>
    <property type="molecule type" value="Genomic_DNA"/>
</dbReference>
<evidence type="ECO:0000313" key="11">
    <source>
        <dbReference type="EMBL" id="QCK15095.1"/>
    </source>
</evidence>
<dbReference type="RefSeq" id="WP_137090681.1">
    <property type="nucleotide sequence ID" value="NZ_CP028923.1"/>
</dbReference>
<dbReference type="AlphaFoldDB" id="A0A4D7JWB3"/>
<dbReference type="SUPFAM" id="SSF81345">
    <property type="entry name" value="ABC transporter involved in vitamin B12 uptake, BtuC"/>
    <property type="match status" value="1"/>
</dbReference>
<comment type="subcellular location">
    <subcellularLocation>
        <location evidence="1 8">Cell membrane</location>
        <topology evidence="1 8">Multi-pass membrane protein</topology>
    </subcellularLocation>
</comment>
<evidence type="ECO:0000256" key="5">
    <source>
        <dbReference type="ARBA" id="ARBA00022692"/>
    </source>
</evidence>
<evidence type="ECO:0000256" key="3">
    <source>
        <dbReference type="ARBA" id="ARBA00022448"/>
    </source>
</evidence>
<dbReference type="Pfam" id="PF02742">
    <property type="entry name" value="Fe_dep_repr_C"/>
    <property type="match status" value="1"/>
</dbReference>
<dbReference type="GO" id="GO:0055085">
    <property type="term" value="P:transmembrane transport"/>
    <property type="evidence" value="ECO:0007669"/>
    <property type="project" value="InterPro"/>
</dbReference>
<gene>
    <name evidence="11" type="ORF">DCC35_10210</name>
</gene>
<keyword evidence="5 8" id="KW-0812">Transmembrane</keyword>